<comment type="caution">
    <text evidence="7">The sequence shown here is derived from an EMBL/GenBank/DDBJ whole genome shotgun (WGS) entry which is preliminary data.</text>
</comment>
<proteinExistence type="inferred from homology"/>
<dbReference type="PANTHER" id="PTHR12608:SF1">
    <property type="entry name" value="TRANSMEMBRANE PROTEIN 165"/>
    <property type="match status" value="1"/>
</dbReference>
<sequence>MDWNLLGLSFITVFLSELGDKSQLAAIALGGRSQFPRAVFLGTAGALLLTSLLAALAGGWAAELLPVKTTKVLAAVGFIFLAIRLWYNSELSQDGENQKPLA</sequence>
<dbReference type="RefSeq" id="WP_105218675.1">
    <property type="nucleotide sequence ID" value="NZ_CAWNSU010000005.1"/>
</dbReference>
<dbReference type="AlphaFoldDB" id="A0A6N8FYF9"/>
<dbReference type="Pfam" id="PF01169">
    <property type="entry name" value="GDT1"/>
    <property type="match status" value="1"/>
</dbReference>
<gene>
    <name evidence="7" type="ORF">BWI75_13820</name>
</gene>
<keyword evidence="3 6" id="KW-0812">Transmembrane</keyword>
<keyword evidence="5 6" id="KW-0472">Membrane</keyword>
<protein>
    <recommendedName>
        <fullName evidence="6">GDT1 family protein</fullName>
    </recommendedName>
</protein>
<feature type="transmembrane region" description="Helical" evidence="6">
    <location>
        <begin position="35"/>
        <end position="57"/>
    </location>
</feature>
<evidence type="ECO:0000256" key="1">
    <source>
        <dbReference type="ARBA" id="ARBA00004141"/>
    </source>
</evidence>
<name>A0A6N8FYF9_9CHRO</name>
<dbReference type="EMBL" id="NAPY01000020">
    <property type="protein sequence ID" value="MUL37375.1"/>
    <property type="molecule type" value="Genomic_DNA"/>
</dbReference>
<comment type="similarity">
    <text evidence="2 6">Belongs to the GDT1 family.</text>
</comment>
<evidence type="ECO:0000256" key="4">
    <source>
        <dbReference type="ARBA" id="ARBA00022989"/>
    </source>
</evidence>
<evidence type="ECO:0000256" key="6">
    <source>
        <dbReference type="RuleBase" id="RU365102"/>
    </source>
</evidence>
<reference evidence="7 8" key="1">
    <citation type="journal article" date="2019" name="Front. Microbiol.">
        <title>Genomic Features for Desiccation Tolerance and Sugar Biosynthesis in the Extremophile Gloeocapsopsis sp. UTEX B3054.</title>
        <authorList>
            <person name="Urrejola C."/>
            <person name="Alcorta J."/>
            <person name="Salas L."/>
            <person name="Vasquez M."/>
            <person name="Polz M.F."/>
            <person name="Vicuna R."/>
            <person name="Diez B."/>
        </authorList>
    </citation>
    <scope>NUCLEOTIDE SEQUENCE [LARGE SCALE GENOMIC DNA]</scope>
    <source>
        <strain evidence="7 8">1H9</strain>
    </source>
</reference>
<feature type="transmembrane region" description="Helical" evidence="6">
    <location>
        <begin position="69"/>
        <end position="87"/>
    </location>
</feature>
<dbReference type="PANTHER" id="PTHR12608">
    <property type="entry name" value="TRANSMEMBRANE PROTEIN HTP-1 RELATED"/>
    <property type="match status" value="1"/>
</dbReference>
<keyword evidence="8" id="KW-1185">Reference proteome</keyword>
<evidence type="ECO:0000313" key="7">
    <source>
        <dbReference type="EMBL" id="MUL37375.1"/>
    </source>
</evidence>
<evidence type="ECO:0000313" key="8">
    <source>
        <dbReference type="Proteomes" id="UP000441797"/>
    </source>
</evidence>
<dbReference type="GO" id="GO:0016020">
    <property type="term" value="C:membrane"/>
    <property type="evidence" value="ECO:0007669"/>
    <property type="project" value="UniProtKB-SubCell"/>
</dbReference>
<dbReference type="GO" id="GO:0046873">
    <property type="term" value="F:metal ion transmembrane transporter activity"/>
    <property type="evidence" value="ECO:0007669"/>
    <property type="project" value="InterPro"/>
</dbReference>
<dbReference type="InterPro" id="IPR001727">
    <property type="entry name" value="GDT1-like"/>
</dbReference>
<keyword evidence="4 6" id="KW-1133">Transmembrane helix</keyword>
<dbReference type="Proteomes" id="UP000441797">
    <property type="component" value="Unassembled WGS sequence"/>
</dbReference>
<evidence type="ECO:0000256" key="5">
    <source>
        <dbReference type="ARBA" id="ARBA00023136"/>
    </source>
</evidence>
<accession>A0A6N8FYF9</accession>
<comment type="caution">
    <text evidence="6">Lacks conserved residue(s) required for the propagation of feature annotation.</text>
</comment>
<evidence type="ECO:0000256" key="2">
    <source>
        <dbReference type="ARBA" id="ARBA00009190"/>
    </source>
</evidence>
<organism evidence="7 8">
    <name type="scientific">Gloeocapsopsis dulcis AAB1 = 1H9</name>
    <dbReference type="NCBI Taxonomy" id="1433147"/>
    <lineage>
        <taxon>Bacteria</taxon>
        <taxon>Bacillati</taxon>
        <taxon>Cyanobacteriota</taxon>
        <taxon>Cyanophyceae</taxon>
        <taxon>Oscillatoriophycideae</taxon>
        <taxon>Chroococcales</taxon>
        <taxon>Chroococcaceae</taxon>
        <taxon>Gloeocapsopsis</taxon>
        <taxon>Gloeocapsopsis dulcis</taxon>
    </lineage>
</organism>
<comment type="subcellular location">
    <subcellularLocation>
        <location evidence="1 6">Membrane</location>
        <topology evidence="1 6">Multi-pass membrane protein</topology>
    </subcellularLocation>
</comment>
<dbReference type="OrthoDB" id="9801356at2"/>
<evidence type="ECO:0000256" key="3">
    <source>
        <dbReference type="ARBA" id="ARBA00022692"/>
    </source>
</evidence>